<comment type="caution">
    <text evidence="2">The sequence shown here is derived from an EMBL/GenBank/DDBJ whole genome shotgun (WGS) entry which is preliminary data.</text>
</comment>
<keyword evidence="3" id="KW-1185">Reference proteome</keyword>
<evidence type="ECO:0000313" key="3">
    <source>
        <dbReference type="Proteomes" id="UP001597052"/>
    </source>
</evidence>
<reference evidence="2 3" key="1">
    <citation type="journal article" date="2019" name="Int. J. Syst. Evol. Microbiol.">
        <title>The Global Catalogue of Microorganisms (GCM) 10K type strain sequencing project: providing services to taxonomists for standard genome sequencing and annotation.</title>
        <authorList>
            <consortium name="The Broad Institute Genomics Platform"/>
            <consortium name="The Broad Institute Genome Sequencing Center for Infectious Disease"/>
            <person name="Wu L."/>
            <person name="Ma J."/>
        </authorList>
    </citation>
    <scope>NUCLEOTIDE SEQUENCE [LARGE SCALE GENOMIC DNA]</scope>
    <source>
        <strain evidence="2 3">CGMCC 1.10593</strain>
    </source>
</reference>
<feature type="domain" description="DUF7511" evidence="1">
    <location>
        <begin position="38"/>
        <end position="78"/>
    </location>
</feature>
<dbReference type="InterPro" id="IPR055933">
    <property type="entry name" value="DUF7511"/>
</dbReference>
<dbReference type="Proteomes" id="UP001597052">
    <property type="component" value="Unassembled WGS sequence"/>
</dbReference>
<proteinExistence type="predicted"/>
<gene>
    <name evidence="2" type="ORF">ACFSBW_11160</name>
</gene>
<name>A0ABD6DAN9_9EURY</name>
<evidence type="ECO:0000313" key="2">
    <source>
        <dbReference type="EMBL" id="MFD1642432.1"/>
    </source>
</evidence>
<evidence type="ECO:0000259" key="1">
    <source>
        <dbReference type="Pfam" id="PF24351"/>
    </source>
</evidence>
<organism evidence="2 3">
    <name type="scientific">Halohasta litorea</name>
    <dbReference type="NCBI Taxonomy" id="869891"/>
    <lineage>
        <taxon>Archaea</taxon>
        <taxon>Methanobacteriati</taxon>
        <taxon>Methanobacteriota</taxon>
        <taxon>Stenosarchaea group</taxon>
        <taxon>Halobacteria</taxon>
        <taxon>Halobacteriales</taxon>
        <taxon>Haloferacaceae</taxon>
        <taxon>Halohasta</taxon>
    </lineage>
</organism>
<protein>
    <recommendedName>
        <fullName evidence="1">DUF7511 domain-containing protein</fullName>
    </recommendedName>
</protein>
<dbReference type="AlphaFoldDB" id="A0ABD6DAN9"/>
<accession>A0ABD6DAN9</accession>
<sequence>MPSTNNPLQSTVIEPLLWSIGETPPDLSTEVIFEGRTTTTADGREEYTVSPSELSPHDRMTHWLTVDSTHVVSLENSR</sequence>
<dbReference type="EMBL" id="JBHUDM010000002">
    <property type="protein sequence ID" value="MFD1642432.1"/>
    <property type="molecule type" value="Genomic_DNA"/>
</dbReference>
<dbReference type="RefSeq" id="WP_256395202.1">
    <property type="nucleotide sequence ID" value="NZ_JANHDJ010000002.1"/>
</dbReference>
<dbReference type="Pfam" id="PF24351">
    <property type="entry name" value="DUF7511"/>
    <property type="match status" value="1"/>
</dbReference>